<evidence type="ECO:0000256" key="5">
    <source>
        <dbReference type="ARBA" id="ARBA00022833"/>
    </source>
</evidence>
<evidence type="ECO:0000256" key="2">
    <source>
        <dbReference type="ARBA" id="ARBA00008873"/>
    </source>
</evidence>
<dbReference type="InterPro" id="IPR027469">
    <property type="entry name" value="Cation_efflux_TMD_sf"/>
</dbReference>
<evidence type="ECO:0000259" key="10">
    <source>
        <dbReference type="Pfam" id="PF01545"/>
    </source>
</evidence>
<keyword evidence="6 9" id="KW-1133">Transmembrane helix</keyword>
<evidence type="ECO:0008006" key="13">
    <source>
        <dbReference type="Google" id="ProtNLM"/>
    </source>
</evidence>
<dbReference type="InterPro" id="IPR027470">
    <property type="entry name" value="Cation_efflux_CTD"/>
</dbReference>
<feature type="transmembrane region" description="Helical" evidence="9">
    <location>
        <begin position="338"/>
        <end position="356"/>
    </location>
</feature>
<protein>
    <recommendedName>
        <fullName evidence="13">Zinc transporter</fullName>
    </recommendedName>
</protein>
<feature type="transmembrane region" description="Helical" evidence="9">
    <location>
        <begin position="300"/>
        <end position="326"/>
    </location>
</feature>
<evidence type="ECO:0000256" key="6">
    <source>
        <dbReference type="ARBA" id="ARBA00022989"/>
    </source>
</evidence>
<dbReference type="GO" id="GO:0005385">
    <property type="term" value="F:zinc ion transmembrane transporter activity"/>
    <property type="evidence" value="ECO:0007669"/>
    <property type="project" value="TreeGrafter"/>
</dbReference>
<dbReference type="EMBL" id="KY684095">
    <property type="protein sequence ID" value="ARF10066.1"/>
    <property type="molecule type" value="Genomic_DNA"/>
</dbReference>
<dbReference type="Pfam" id="PF16916">
    <property type="entry name" value="ZT_dimer"/>
    <property type="match status" value="1"/>
</dbReference>
<evidence type="ECO:0000256" key="8">
    <source>
        <dbReference type="SAM" id="MobiDB-lite"/>
    </source>
</evidence>
<dbReference type="InterPro" id="IPR002524">
    <property type="entry name" value="Cation_efflux"/>
</dbReference>
<proteinExistence type="inferred from homology"/>
<accession>A0A1V0SED0</accession>
<dbReference type="Gene3D" id="1.20.1510.10">
    <property type="entry name" value="Cation efflux protein transmembrane domain"/>
    <property type="match status" value="1"/>
</dbReference>
<name>A0A1V0SED0_9VIRU</name>
<evidence type="ECO:0000256" key="1">
    <source>
        <dbReference type="ARBA" id="ARBA00004141"/>
    </source>
</evidence>
<dbReference type="PANTHER" id="PTHR45820:SF4">
    <property type="entry name" value="ZINC TRANSPORTER 63C, ISOFORM F"/>
    <property type="match status" value="1"/>
</dbReference>
<evidence type="ECO:0000313" key="12">
    <source>
        <dbReference type="EMBL" id="ARF10066.1"/>
    </source>
</evidence>
<evidence type="ECO:0000256" key="3">
    <source>
        <dbReference type="ARBA" id="ARBA00022448"/>
    </source>
</evidence>
<dbReference type="InterPro" id="IPR036837">
    <property type="entry name" value="Cation_efflux_CTD_sf"/>
</dbReference>
<sequence>MDNKFLKHGIKVKHNNHTGYLLNGELRCKIEENENLVPHILDHEITNCNNNLDCIHPKDSIKVPHLDHHDYIIGTRIHHDHNDHCDDHGEIKLIKKNYVSTYIKFAIMITLIGLFMIAEFVIGTIGSSLALQADAFHMLSDLAALIIALYSIKVNNKKQNHKATFGYTRAEIIGAFVNAIFLMASCFFILLEAIQRFIKITEVEQNLLNNINMVLITAGIGGGINIIGIIMFSFSKDDHHGHSHSHNHDHDEHNHGHDEHSHGHDEHSHGHDEHSHGHDEHSHDHGHNHKGICCKYNLNILGVLLHIIGDLFGSIGVVISCVIIKYTQSPERFYADPAMSIIIVIIILCSSIPLAYKCINILMHKVPSNIDIKKIKKKLLKINGVNDIHHFHVWQHNDKVVIGTLHVIISDITNVSDIINNVENILHKSKIHTTTIQIEFLQEQNNCSNIVCSKKECHVNMCCDDY</sequence>
<dbReference type="Pfam" id="PF01545">
    <property type="entry name" value="Cation_efflux"/>
    <property type="match status" value="1"/>
</dbReference>
<dbReference type="InterPro" id="IPR058533">
    <property type="entry name" value="Cation_efflux_TM"/>
</dbReference>
<feature type="transmembrane region" description="Helical" evidence="9">
    <location>
        <begin position="102"/>
        <end position="123"/>
    </location>
</feature>
<feature type="transmembrane region" description="Helical" evidence="9">
    <location>
        <begin position="211"/>
        <end position="234"/>
    </location>
</feature>
<feature type="domain" description="Cation efflux protein cytoplasmic" evidence="11">
    <location>
        <begin position="367"/>
        <end position="439"/>
    </location>
</feature>
<comment type="subcellular location">
    <subcellularLocation>
        <location evidence="1">Membrane</location>
        <topology evidence="1">Multi-pass membrane protein</topology>
    </subcellularLocation>
</comment>
<evidence type="ECO:0000256" key="7">
    <source>
        <dbReference type="ARBA" id="ARBA00023136"/>
    </source>
</evidence>
<dbReference type="SUPFAM" id="SSF161111">
    <property type="entry name" value="Cation efflux protein transmembrane domain-like"/>
    <property type="match status" value="1"/>
</dbReference>
<organism evidence="12">
    <name type="scientific">Indivirus ILV1</name>
    <dbReference type="NCBI Taxonomy" id="1977633"/>
    <lineage>
        <taxon>Viruses</taxon>
        <taxon>Varidnaviria</taxon>
        <taxon>Bamfordvirae</taxon>
        <taxon>Nucleocytoviricota</taxon>
        <taxon>Megaviricetes</taxon>
        <taxon>Imitervirales</taxon>
        <taxon>Mimiviridae</taxon>
        <taxon>Klosneuvirinae</taxon>
        <taxon>Indivirus</taxon>
    </lineage>
</organism>
<keyword evidence="3" id="KW-0813">Transport</keyword>
<gene>
    <name evidence="12" type="ORF">Indivirus_11_10</name>
</gene>
<evidence type="ECO:0000256" key="4">
    <source>
        <dbReference type="ARBA" id="ARBA00022692"/>
    </source>
</evidence>
<dbReference type="NCBIfam" id="TIGR01297">
    <property type="entry name" value="CDF"/>
    <property type="match status" value="1"/>
</dbReference>
<keyword evidence="5" id="KW-0862">Zinc</keyword>
<evidence type="ECO:0000256" key="9">
    <source>
        <dbReference type="SAM" id="Phobius"/>
    </source>
</evidence>
<keyword evidence="7 9" id="KW-0472">Membrane</keyword>
<dbReference type="GO" id="GO:0016020">
    <property type="term" value="C:membrane"/>
    <property type="evidence" value="ECO:0007669"/>
    <property type="project" value="UniProtKB-SubCell"/>
</dbReference>
<dbReference type="SUPFAM" id="SSF160240">
    <property type="entry name" value="Cation efflux protein cytoplasmic domain-like"/>
    <property type="match status" value="1"/>
</dbReference>
<feature type="domain" description="Cation efflux protein transmembrane" evidence="10">
    <location>
        <begin position="107"/>
        <end position="363"/>
    </location>
</feature>
<comment type="similarity">
    <text evidence="2">Belongs to the cation diffusion facilitator (CDF) transporter (TC 2.A.4) family. SLC30A subfamily.</text>
</comment>
<dbReference type="PANTHER" id="PTHR45820">
    <property type="entry name" value="FI23527P1"/>
    <property type="match status" value="1"/>
</dbReference>
<feature type="region of interest" description="Disordered" evidence="8">
    <location>
        <begin position="240"/>
        <end position="284"/>
    </location>
</feature>
<feature type="transmembrane region" description="Helical" evidence="9">
    <location>
        <begin position="135"/>
        <end position="152"/>
    </location>
</feature>
<keyword evidence="4 9" id="KW-0812">Transmembrane</keyword>
<reference evidence="12" key="1">
    <citation type="journal article" date="2017" name="Science">
        <title>Giant viruses with an expanded complement of translation system components.</title>
        <authorList>
            <person name="Schulz F."/>
            <person name="Yutin N."/>
            <person name="Ivanova N.N."/>
            <person name="Ortega D.R."/>
            <person name="Lee T.K."/>
            <person name="Vierheilig J."/>
            <person name="Daims H."/>
            <person name="Horn M."/>
            <person name="Wagner M."/>
            <person name="Jensen G.J."/>
            <person name="Kyrpides N.C."/>
            <person name="Koonin E.V."/>
            <person name="Woyke T."/>
        </authorList>
    </citation>
    <scope>NUCLEOTIDE SEQUENCE</scope>
    <source>
        <strain evidence="12">ILV1</strain>
    </source>
</reference>
<feature type="transmembrane region" description="Helical" evidence="9">
    <location>
        <begin position="172"/>
        <end position="191"/>
    </location>
</feature>
<evidence type="ECO:0000259" key="11">
    <source>
        <dbReference type="Pfam" id="PF16916"/>
    </source>
</evidence>